<feature type="region of interest" description="Disordered" evidence="1">
    <location>
        <begin position="182"/>
        <end position="202"/>
    </location>
</feature>
<keyword evidence="2" id="KW-1133">Transmembrane helix</keyword>
<reference evidence="4" key="1">
    <citation type="submission" date="2017-09" db="EMBL/GenBank/DDBJ databases">
        <title>Metaegenomics of thermophilic ammonia-oxidizing enrichment culture.</title>
        <authorList>
            <person name="Kato S."/>
            <person name="Suzuki K."/>
        </authorList>
    </citation>
    <scope>NUCLEOTIDE SEQUENCE [LARGE SCALE GENOMIC DNA]</scope>
</reference>
<comment type="caution">
    <text evidence="3">The sequence shown here is derived from an EMBL/GenBank/DDBJ whole genome shotgun (WGS) entry which is preliminary data.</text>
</comment>
<keyword evidence="2" id="KW-0812">Transmembrane</keyword>
<organism evidence="3 4">
    <name type="scientific">Candidatus Thermoflexus japonica</name>
    <dbReference type="NCBI Taxonomy" id="2035417"/>
    <lineage>
        <taxon>Bacteria</taxon>
        <taxon>Bacillati</taxon>
        <taxon>Chloroflexota</taxon>
        <taxon>Thermoflexia</taxon>
        <taxon>Thermoflexales</taxon>
        <taxon>Thermoflexaceae</taxon>
        <taxon>Thermoflexus</taxon>
    </lineage>
</organism>
<dbReference type="EMBL" id="BEHY01000101">
    <property type="protein sequence ID" value="GBD10065.1"/>
    <property type="molecule type" value="Genomic_DNA"/>
</dbReference>
<name>A0A2H5Y9D2_9CHLR</name>
<sequence>MPGKLRGKRAPGRFPGLRRAAWWGIGLALIGLSGLWGLDRARAQGDFQAQVISPPRDQPVWGTVDIVGVATHPNFAKYDVAILDARDFTREWRWLVQGRPVRADAPTVLATWDTRLFPDGEYVILIRIWDQGGGHRDFLFPGYRVANAQPTPTPTEAIAPTIEPEPTGSFIVTPTVQIELPPTATPGPTPTPAAGVGSPPTGDRLGPEAILEAFFAGVRWTFVLFGMWGGLLILRWGWRQWRHRGGRI</sequence>
<gene>
    <name evidence="3" type="ORF">HRbin22_02328</name>
</gene>
<evidence type="ECO:0000313" key="4">
    <source>
        <dbReference type="Proteomes" id="UP000236642"/>
    </source>
</evidence>
<dbReference type="Proteomes" id="UP000236642">
    <property type="component" value="Unassembled WGS sequence"/>
</dbReference>
<proteinExistence type="predicted"/>
<dbReference type="AlphaFoldDB" id="A0A2H5Y9D2"/>
<accession>A0A2H5Y9D2</accession>
<evidence type="ECO:0000256" key="2">
    <source>
        <dbReference type="SAM" id="Phobius"/>
    </source>
</evidence>
<evidence type="ECO:0000256" key="1">
    <source>
        <dbReference type="SAM" id="MobiDB-lite"/>
    </source>
</evidence>
<keyword evidence="2" id="KW-0472">Membrane</keyword>
<evidence type="ECO:0000313" key="3">
    <source>
        <dbReference type="EMBL" id="GBD10065.1"/>
    </source>
</evidence>
<feature type="transmembrane region" description="Helical" evidence="2">
    <location>
        <begin position="220"/>
        <end position="238"/>
    </location>
</feature>
<protein>
    <submittedName>
        <fullName evidence="3">Uncharacterized protein</fullName>
    </submittedName>
</protein>
<feature type="compositionally biased region" description="Low complexity" evidence="1">
    <location>
        <begin position="192"/>
        <end position="202"/>
    </location>
</feature>
<feature type="transmembrane region" description="Helical" evidence="2">
    <location>
        <begin position="20"/>
        <end position="38"/>
    </location>
</feature>